<evidence type="ECO:0008006" key="4">
    <source>
        <dbReference type="Google" id="ProtNLM"/>
    </source>
</evidence>
<feature type="transmembrane region" description="Helical" evidence="1">
    <location>
        <begin position="7"/>
        <end position="26"/>
    </location>
</feature>
<dbReference type="EMBL" id="CP073347">
    <property type="protein sequence ID" value="UTW10903.1"/>
    <property type="molecule type" value="Genomic_DNA"/>
</dbReference>
<evidence type="ECO:0000313" key="3">
    <source>
        <dbReference type="Proteomes" id="UP001058461"/>
    </source>
</evidence>
<feature type="transmembrane region" description="Helical" evidence="1">
    <location>
        <begin position="32"/>
        <end position="49"/>
    </location>
</feature>
<evidence type="ECO:0000313" key="2">
    <source>
        <dbReference type="EMBL" id="UTW10903.1"/>
    </source>
</evidence>
<keyword evidence="1" id="KW-1133">Transmembrane helix</keyword>
<evidence type="ECO:0000256" key="1">
    <source>
        <dbReference type="SAM" id="Phobius"/>
    </source>
</evidence>
<keyword evidence="1" id="KW-0812">Transmembrane</keyword>
<dbReference type="Proteomes" id="UP001058461">
    <property type="component" value="Chromosome"/>
</dbReference>
<name>A0ABY5HEW7_9GAMM</name>
<organism evidence="2 3">
    <name type="scientific">Marinobacterium rhizophilum</name>
    <dbReference type="NCBI Taxonomy" id="420402"/>
    <lineage>
        <taxon>Bacteria</taxon>
        <taxon>Pseudomonadati</taxon>
        <taxon>Pseudomonadota</taxon>
        <taxon>Gammaproteobacteria</taxon>
        <taxon>Oceanospirillales</taxon>
        <taxon>Oceanospirillaceae</taxon>
        <taxon>Marinobacterium</taxon>
    </lineage>
</organism>
<dbReference type="RefSeq" id="WP_067296910.1">
    <property type="nucleotide sequence ID" value="NZ_CP073347.1"/>
</dbReference>
<protein>
    <recommendedName>
        <fullName evidence="4">MFS transporter</fullName>
    </recommendedName>
</protein>
<reference evidence="2" key="1">
    <citation type="submission" date="2021-04" db="EMBL/GenBank/DDBJ databases">
        <title>Oceanospirillales bacteria with DddD are important DMSP degraders in coastal seawater.</title>
        <authorList>
            <person name="Liu J."/>
        </authorList>
    </citation>
    <scope>NUCLEOTIDE SEQUENCE</scope>
    <source>
        <strain evidence="2">D13-1</strain>
    </source>
</reference>
<keyword evidence="3" id="KW-1185">Reference proteome</keyword>
<gene>
    <name evidence="2" type="ORF">KDW95_16690</name>
</gene>
<proteinExistence type="predicted"/>
<keyword evidence="1" id="KW-0472">Membrane</keyword>
<accession>A0ABY5HEW7</accession>
<sequence length="58" mass="7083">MYLHRTALLMIIGFYLAGPLLLDWWLQPDARWYRPFLIWLILIALSWLIDMRRGHQDV</sequence>